<reference evidence="3" key="1">
    <citation type="journal article" date="2019" name="Int. J. Syst. Evol. Microbiol.">
        <title>The Global Catalogue of Microorganisms (GCM) 10K type strain sequencing project: providing services to taxonomists for standard genome sequencing and annotation.</title>
        <authorList>
            <consortium name="The Broad Institute Genomics Platform"/>
            <consortium name="The Broad Institute Genome Sequencing Center for Infectious Disease"/>
            <person name="Wu L."/>
            <person name="Ma J."/>
        </authorList>
    </citation>
    <scope>NUCLEOTIDE SEQUENCE [LARGE SCALE GENOMIC DNA]</scope>
    <source>
        <strain evidence="3">CCUG 62974</strain>
    </source>
</reference>
<keyword evidence="2" id="KW-0378">Hydrolase</keyword>
<name>A0ABW3DSL3_9ACTN</name>
<dbReference type="Pfam" id="PF00270">
    <property type="entry name" value="DEAD"/>
    <property type="match status" value="1"/>
</dbReference>
<protein>
    <submittedName>
        <fullName evidence="2">DEAD/DEAH box helicase</fullName>
    </submittedName>
</protein>
<sequence length="64" mass="6469">MRETGTDPAGGALGLFTPVTRQWFTGAFSAPTAAQEGAWASIARGDDTLVVAPTGSGKTLAAFL</sequence>
<dbReference type="SUPFAM" id="SSF52540">
    <property type="entry name" value="P-loop containing nucleoside triphosphate hydrolases"/>
    <property type="match status" value="1"/>
</dbReference>
<feature type="domain" description="DEAD/DEAH-box helicase" evidence="1">
    <location>
        <begin position="32"/>
        <end position="64"/>
    </location>
</feature>
<keyword evidence="2" id="KW-0347">Helicase</keyword>
<comment type="caution">
    <text evidence="2">The sequence shown here is derived from an EMBL/GenBank/DDBJ whole genome shotgun (WGS) entry which is preliminary data.</text>
</comment>
<keyword evidence="3" id="KW-1185">Reference proteome</keyword>
<dbReference type="GO" id="GO:0004386">
    <property type="term" value="F:helicase activity"/>
    <property type="evidence" value="ECO:0007669"/>
    <property type="project" value="UniProtKB-KW"/>
</dbReference>
<proteinExistence type="predicted"/>
<organism evidence="2 3">
    <name type="scientific">Streptosporangium algeriense</name>
    <dbReference type="NCBI Taxonomy" id="1682748"/>
    <lineage>
        <taxon>Bacteria</taxon>
        <taxon>Bacillati</taxon>
        <taxon>Actinomycetota</taxon>
        <taxon>Actinomycetes</taxon>
        <taxon>Streptosporangiales</taxon>
        <taxon>Streptosporangiaceae</taxon>
        <taxon>Streptosporangium</taxon>
    </lineage>
</organism>
<keyword evidence="2" id="KW-0067">ATP-binding</keyword>
<dbReference type="InterPro" id="IPR052511">
    <property type="entry name" value="ATP-dep_Helicase"/>
</dbReference>
<accession>A0ABW3DSL3</accession>
<dbReference type="InterPro" id="IPR027417">
    <property type="entry name" value="P-loop_NTPase"/>
</dbReference>
<evidence type="ECO:0000313" key="2">
    <source>
        <dbReference type="EMBL" id="MFD0885683.1"/>
    </source>
</evidence>
<dbReference type="Gene3D" id="3.40.50.300">
    <property type="entry name" value="P-loop containing nucleotide triphosphate hydrolases"/>
    <property type="match status" value="1"/>
</dbReference>
<feature type="non-terminal residue" evidence="2">
    <location>
        <position position="64"/>
    </location>
</feature>
<keyword evidence="2" id="KW-0547">Nucleotide-binding</keyword>
<dbReference type="Proteomes" id="UP001597024">
    <property type="component" value="Unassembled WGS sequence"/>
</dbReference>
<evidence type="ECO:0000313" key="3">
    <source>
        <dbReference type="Proteomes" id="UP001597024"/>
    </source>
</evidence>
<dbReference type="PANTHER" id="PTHR47962:SF5">
    <property type="entry name" value="ATP-DEPENDENT HELICASE LHR-RELATED"/>
    <property type="match status" value="1"/>
</dbReference>
<dbReference type="InterPro" id="IPR011545">
    <property type="entry name" value="DEAD/DEAH_box_helicase_dom"/>
</dbReference>
<dbReference type="EMBL" id="JBHTHX010000413">
    <property type="protein sequence ID" value="MFD0885683.1"/>
    <property type="molecule type" value="Genomic_DNA"/>
</dbReference>
<evidence type="ECO:0000259" key="1">
    <source>
        <dbReference type="Pfam" id="PF00270"/>
    </source>
</evidence>
<gene>
    <name evidence="2" type="ORF">ACFQ08_14100</name>
</gene>
<dbReference type="PANTHER" id="PTHR47962">
    <property type="entry name" value="ATP-DEPENDENT HELICASE LHR-RELATED-RELATED"/>
    <property type="match status" value="1"/>
</dbReference>